<evidence type="ECO:0000256" key="9">
    <source>
        <dbReference type="ARBA" id="ARBA00031449"/>
    </source>
</evidence>
<proteinExistence type="inferred from homology"/>
<dbReference type="RefSeq" id="WP_093519094.1">
    <property type="nucleotide sequence ID" value="NZ_FOIJ01000004.1"/>
</dbReference>
<dbReference type="EMBL" id="FOIJ01000004">
    <property type="protein sequence ID" value="SET78990.1"/>
    <property type="molecule type" value="Genomic_DNA"/>
</dbReference>
<dbReference type="InterPro" id="IPR007115">
    <property type="entry name" value="6-PTP_synth/QueD"/>
</dbReference>
<keyword evidence="12" id="KW-1185">Reference proteome</keyword>
<dbReference type="PANTHER" id="PTHR12589">
    <property type="entry name" value="PYRUVOYL TETRAHYDROBIOPTERIN SYNTHASE"/>
    <property type="match status" value="1"/>
</dbReference>
<evidence type="ECO:0000256" key="4">
    <source>
        <dbReference type="ARBA" id="ARBA00012982"/>
    </source>
</evidence>
<dbReference type="AlphaFoldDB" id="A0A1I0H813"/>
<evidence type="ECO:0000313" key="12">
    <source>
        <dbReference type="Proteomes" id="UP000199181"/>
    </source>
</evidence>
<dbReference type="Proteomes" id="UP000199181">
    <property type="component" value="Unassembled WGS sequence"/>
</dbReference>
<gene>
    <name evidence="11" type="ORF">SAMN05443639_104334</name>
</gene>
<comment type="catalytic activity">
    <reaction evidence="10">
        <text>7,8-dihydroneopterin 3'-triphosphate + H2O = 6-carboxy-5,6,7,8-tetrahydropterin + triphosphate + acetaldehyde + 2 H(+)</text>
        <dbReference type="Rhea" id="RHEA:27966"/>
        <dbReference type="ChEBI" id="CHEBI:15343"/>
        <dbReference type="ChEBI" id="CHEBI:15377"/>
        <dbReference type="ChEBI" id="CHEBI:15378"/>
        <dbReference type="ChEBI" id="CHEBI:18036"/>
        <dbReference type="ChEBI" id="CHEBI:58462"/>
        <dbReference type="ChEBI" id="CHEBI:61032"/>
        <dbReference type="EC" id="4.1.2.50"/>
    </reaction>
</comment>
<dbReference type="EC" id="4.1.2.50" evidence="4"/>
<comment type="cofactor">
    <cofactor evidence="1">
        <name>Zn(2+)</name>
        <dbReference type="ChEBI" id="CHEBI:29105"/>
    </cofactor>
</comment>
<evidence type="ECO:0000313" key="11">
    <source>
        <dbReference type="EMBL" id="SET78990.1"/>
    </source>
</evidence>
<keyword evidence="8" id="KW-0456">Lyase</keyword>
<evidence type="ECO:0000256" key="1">
    <source>
        <dbReference type="ARBA" id="ARBA00001947"/>
    </source>
</evidence>
<dbReference type="GO" id="GO:0070497">
    <property type="term" value="F:6-carboxytetrahydropterin synthase activity"/>
    <property type="evidence" value="ECO:0007669"/>
    <property type="project" value="UniProtKB-EC"/>
</dbReference>
<evidence type="ECO:0000256" key="6">
    <source>
        <dbReference type="ARBA" id="ARBA00022723"/>
    </source>
</evidence>
<dbReference type="Gene3D" id="3.30.479.10">
    <property type="entry name" value="6-pyruvoyl tetrahydropterin synthase/QueD"/>
    <property type="match status" value="1"/>
</dbReference>
<dbReference type="InterPro" id="IPR038418">
    <property type="entry name" value="6-PTP_synth/QueD_sf"/>
</dbReference>
<dbReference type="PANTHER" id="PTHR12589:SF7">
    <property type="entry name" value="6-PYRUVOYL TETRAHYDROBIOPTERIN SYNTHASE"/>
    <property type="match status" value="1"/>
</dbReference>
<keyword evidence="7" id="KW-0862">Zinc</keyword>
<dbReference type="Pfam" id="PF01242">
    <property type="entry name" value="PTPS"/>
    <property type="match status" value="1"/>
</dbReference>
<evidence type="ECO:0000256" key="2">
    <source>
        <dbReference type="ARBA" id="ARBA00005061"/>
    </source>
</evidence>
<accession>A0A1I0H813</accession>
<dbReference type="SUPFAM" id="SSF55620">
    <property type="entry name" value="Tetrahydrobiopterin biosynthesis enzymes-like"/>
    <property type="match status" value="1"/>
</dbReference>
<name>A0A1I0H813_9BACT</name>
<protein>
    <recommendedName>
        <fullName evidence="5">6-carboxy-5,6,7,8-tetrahydropterin synthase</fullName>
        <ecNumber evidence="4">4.1.2.50</ecNumber>
    </recommendedName>
    <alternativeName>
        <fullName evidence="9">Queuosine biosynthesis protein QueD</fullName>
    </alternativeName>
</protein>
<dbReference type="UniPathway" id="UPA00391"/>
<evidence type="ECO:0000256" key="7">
    <source>
        <dbReference type="ARBA" id="ARBA00022833"/>
    </source>
</evidence>
<dbReference type="GO" id="GO:0046872">
    <property type="term" value="F:metal ion binding"/>
    <property type="evidence" value="ECO:0007669"/>
    <property type="project" value="UniProtKB-KW"/>
</dbReference>
<comment type="pathway">
    <text evidence="2">Purine metabolism; 7-cyano-7-deazaguanine biosynthesis.</text>
</comment>
<evidence type="ECO:0000256" key="5">
    <source>
        <dbReference type="ARBA" id="ARBA00018141"/>
    </source>
</evidence>
<sequence>MARTTTIELHKEEMKFSAGHFTIFSATHRENLHGHNFTVYVALTGEVLEDGILSDYRPLKTAIIDRCRAWNETFLLPANSRHLRVERDARGNVLAHFNGEELRFLARDVTVLPVENITLEELARLFGEELVGDGSLMARLHIQRLVVKCASGPGQWSSWEWGRHV</sequence>
<evidence type="ECO:0000256" key="3">
    <source>
        <dbReference type="ARBA" id="ARBA00008900"/>
    </source>
</evidence>
<evidence type="ECO:0000256" key="8">
    <source>
        <dbReference type="ARBA" id="ARBA00023239"/>
    </source>
</evidence>
<keyword evidence="6" id="KW-0479">Metal-binding</keyword>
<comment type="similarity">
    <text evidence="3">Belongs to the PTPS family. QueD subfamily.</text>
</comment>
<evidence type="ECO:0000256" key="10">
    <source>
        <dbReference type="ARBA" id="ARBA00048807"/>
    </source>
</evidence>
<organism evidence="11 12">
    <name type="scientific">Stigmatella erecta</name>
    <dbReference type="NCBI Taxonomy" id="83460"/>
    <lineage>
        <taxon>Bacteria</taxon>
        <taxon>Pseudomonadati</taxon>
        <taxon>Myxococcota</taxon>
        <taxon>Myxococcia</taxon>
        <taxon>Myxococcales</taxon>
        <taxon>Cystobacterineae</taxon>
        <taxon>Archangiaceae</taxon>
        <taxon>Stigmatella</taxon>
    </lineage>
</organism>
<reference evidence="12" key="1">
    <citation type="submission" date="2016-10" db="EMBL/GenBank/DDBJ databases">
        <authorList>
            <person name="Varghese N."/>
            <person name="Submissions S."/>
        </authorList>
    </citation>
    <scope>NUCLEOTIDE SEQUENCE [LARGE SCALE GENOMIC DNA]</scope>
    <source>
        <strain evidence="12">DSM 16858</strain>
    </source>
</reference>